<evidence type="ECO:0000313" key="4">
    <source>
        <dbReference type="Proteomes" id="UP000653076"/>
    </source>
</evidence>
<dbReference type="PANTHER" id="PTHR30007">
    <property type="entry name" value="PHP DOMAIN PROTEIN"/>
    <property type="match status" value="1"/>
</dbReference>
<dbReference type="Pfam" id="PF01609">
    <property type="entry name" value="DDE_Tnp_1"/>
    <property type="match status" value="1"/>
</dbReference>
<dbReference type="InterPro" id="IPR002559">
    <property type="entry name" value="Transposase_11"/>
</dbReference>
<gene>
    <name evidence="3" type="ORF">Vqi01_60100</name>
</gene>
<sequence length="286" mass="31866">MITGTPVPAVPSWLSDPLWDQFAALLPARSVTDPSHPLGCHRRRIADRLVFDKLLQVLRFGCSYEAIADSTCSATTIRNRRDEWINLGLFAQLKAIALDAYDRIVGLLLDDLAIDGCITKAPGGGEIAGRSPVDRGKQGMKRSLMVEARGIPLGRVLAGANRHDSPLLKPTLEHLDDLGPLPEDITIHLDAGYNSAATRDLLAARGLTGEIARKGVKAPVQATKRWHVERTNAWHNAFNRLQRCYERKETVVHAYFDLADAIITVRSLIRQAWTLYRWDTRPTRRP</sequence>
<dbReference type="PANTHER" id="PTHR30007:SF0">
    <property type="entry name" value="TRANSPOSASE"/>
    <property type="match status" value="1"/>
</dbReference>
<dbReference type="EMBL" id="BOPC01000188">
    <property type="protein sequence ID" value="GIJ30848.1"/>
    <property type="molecule type" value="Genomic_DNA"/>
</dbReference>
<dbReference type="NCBIfam" id="NF033580">
    <property type="entry name" value="transpos_IS5_3"/>
    <property type="match status" value="1"/>
</dbReference>
<reference evidence="3 4" key="1">
    <citation type="submission" date="2021-01" db="EMBL/GenBank/DDBJ databases">
        <title>Whole genome shotgun sequence of Verrucosispora qiuiae NBRC 106684.</title>
        <authorList>
            <person name="Komaki H."/>
            <person name="Tamura T."/>
        </authorList>
    </citation>
    <scope>NUCLEOTIDE SEQUENCE [LARGE SCALE GENOMIC DNA]</scope>
    <source>
        <strain evidence="3 4">NBRC 106684</strain>
    </source>
</reference>
<accession>A0ABQ4JJS2</accession>
<feature type="domain" description="Transposase IS4-like" evidence="1">
    <location>
        <begin position="112"/>
        <end position="252"/>
    </location>
</feature>
<protein>
    <submittedName>
        <fullName evidence="3">Transposase</fullName>
    </submittedName>
</protein>
<feature type="domain" description="Insertion element IS402-like" evidence="2">
    <location>
        <begin position="14"/>
        <end position="93"/>
    </location>
</feature>
<proteinExistence type="predicted"/>
<name>A0ABQ4JJS2_9ACTN</name>
<organism evidence="3 4">
    <name type="scientific">Micromonospora qiuiae</name>
    <dbReference type="NCBI Taxonomy" id="502268"/>
    <lineage>
        <taxon>Bacteria</taxon>
        <taxon>Bacillati</taxon>
        <taxon>Actinomycetota</taxon>
        <taxon>Actinomycetes</taxon>
        <taxon>Micromonosporales</taxon>
        <taxon>Micromonosporaceae</taxon>
        <taxon>Micromonospora</taxon>
    </lineage>
</organism>
<evidence type="ECO:0000313" key="3">
    <source>
        <dbReference type="EMBL" id="GIJ30848.1"/>
    </source>
</evidence>
<evidence type="ECO:0000259" key="1">
    <source>
        <dbReference type="Pfam" id="PF01609"/>
    </source>
</evidence>
<dbReference type="InterPro" id="IPR025161">
    <property type="entry name" value="IS402-like_dom"/>
</dbReference>
<keyword evidence="4" id="KW-1185">Reference proteome</keyword>
<dbReference type="Proteomes" id="UP000653076">
    <property type="component" value="Unassembled WGS sequence"/>
</dbReference>
<comment type="caution">
    <text evidence="3">The sequence shown here is derived from an EMBL/GenBank/DDBJ whole genome shotgun (WGS) entry which is preliminary data.</text>
</comment>
<dbReference type="Pfam" id="PF13340">
    <property type="entry name" value="DUF4096"/>
    <property type="match status" value="1"/>
</dbReference>
<evidence type="ECO:0000259" key="2">
    <source>
        <dbReference type="Pfam" id="PF13340"/>
    </source>
</evidence>